<dbReference type="GO" id="GO:0006357">
    <property type="term" value="P:regulation of transcription by RNA polymerase II"/>
    <property type="evidence" value="ECO:0007669"/>
    <property type="project" value="TreeGrafter"/>
</dbReference>
<keyword evidence="2" id="KW-0805">Transcription regulation</keyword>
<accession>A0A9P8NZ27</accession>
<dbReference type="GO" id="GO:0000124">
    <property type="term" value="C:SAGA complex"/>
    <property type="evidence" value="ECO:0007669"/>
    <property type="project" value="UniProtKB-ARBA"/>
</dbReference>
<evidence type="ECO:0000256" key="4">
    <source>
        <dbReference type="ARBA" id="ARBA00023242"/>
    </source>
</evidence>
<evidence type="ECO:0000256" key="5">
    <source>
        <dbReference type="SAM" id="MobiDB-lite"/>
    </source>
</evidence>
<dbReference type="EMBL" id="JAEUBE010000378">
    <property type="protein sequence ID" value="KAH3662548.1"/>
    <property type="molecule type" value="Genomic_DNA"/>
</dbReference>
<name>A0A9P8NZ27_9ASCO</name>
<dbReference type="InterPro" id="IPR024738">
    <property type="entry name" value="Hfi1/Tada1"/>
</dbReference>
<evidence type="ECO:0008006" key="8">
    <source>
        <dbReference type="Google" id="ProtNLM"/>
    </source>
</evidence>
<protein>
    <recommendedName>
        <fullName evidence="8">Transcriptional coactivator HFI1/ADA1</fullName>
    </recommendedName>
</protein>
<reference evidence="6" key="1">
    <citation type="journal article" date="2021" name="Open Biol.">
        <title>Shared evolutionary footprints suggest mitochondrial oxidative damage underlies multiple complex I losses in fungi.</title>
        <authorList>
            <person name="Schikora-Tamarit M.A."/>
            <person name="Marcet-Houben M."/>
            <person name="Nosek J."/>
            <person name="Gabaldon T."/>
        </authorList>
    </citation>
    <scope>NUCLEOTIDE SEQUENCE</scope>
    <source>
        <strain evidence="6">CBS6075</strain>
    </source>
</reference>
<dbReference type="Proteomes" id="UP000769157">
    <property type="component" value="Unassembled WGS sequence"/>
</dbReference>
<keyword evidence="3" id="KW-0804">Transcription</keyword>
<evidence type="ECO:0000313" key="7">
    <source>
        <dbReference type="Proteomes" id="UP000769157"/>
    </source>
</evidence>
<feature type="region of interest" description="Disordered" evidence="5">
    <location>
        <begin position="1"/>
        <end position="39"/>
    </location>
</feature>
<dbReference type="GO" id="GO:0003713">
    <property type="term" value="F:transcription coactivator activity"/>
    <property type="evidence" value="ECO:0007669"/>
    <property type="project" value="TreeGrafter"/>
</dbReference>
<feature type="compositionally biased region" description="Low complexity" evidence="5">
    <location>
        <begin position="366"/>
        <end position="382"/>
    </location>
</feature>
<keyword evidence="4" id="KW-0539">Nucleus</keyword>
<dbReference type="Pfam" id="PF12767">
    <property type="entry name" value="SAGA-Tad1"/>
    <property type="match status" value="1"/>
</dbReference>
<dbReference type="PANTHER" id="PTHR21277:SF5">
    <property type="entry name" value="TRANSCRIPTIONAL ADAPTER 1"/>
    <property type="match status" value="1"/>
</dbReference>
<dbReference type="PANTHER" id="PTHR21277">
    <property type="entry name" value="TRANSCRIPTIONAL ADAPTER 1"/>
    <property type="match status" value="1"/>
</dbReference>
<feature type="region of interest" description="Disordered" evidence="5">
    <location>
        <begin position="366"/>
        <end position="424"/>
    </location>
</feature>
<dbReference type="GeneID" id="70237764"/>
<sequence length="450" mass="49217">MAVTAMSPPAQAQPPSTPSSNVSGTQGANGSLVPKAKNGSSRRIEIDNLVVEFQKKLGKNWDVYQVTVSMFLVGKLSRSELMEELDQILDKTTVRFHNQLLLTNLANSLRDEPLDGTSYSGFGNQQLSKKRKAGTKSSQYELLKKDILSLSIRERRRLKGIKRESGKRGMVNSVIALTRQAIVPKVPIVTNNESSISGNTSQWAQDVLDGFQTPLCSETYELPDKTHLDSRVLGIAREHGLVGPVGEGVSDVLSLGLEYHLKLLIERAMDMVRLRQPDRTRDAENSKQNSTITMTIEDLYDTLEMAPHLVEPNGALFGLSDNQLKNDDDVSLLQQQQQYLQRGSAQQKLSKISYLLKPQKTESLVAPASSSSTITAPASMPAISPSRQGERPANGAEEPPRPDSSQLQNGKPVVPETAASGSAPNLRLTDASIGLPNELNWLINDLLCNN</sequence>
<dbReference type="RefSeq" id="XP_046059637.1">
    <property type="nucleotide sequence ID" value="XM_046207021.1"/>
</dbReference>
<reference evidence="6" key="2">
    <citation type="submission" date="2021-01" db="EMBL/GenBank/DDBJ databases">
        <authorList>
            <person name="Schikora-Tamarit M.A."/>
        </authorList>
    </citation>
    <scope>NUCLEOTIDE SEQUENCE</scope>
    <source>
        <strain evidence="6">CBS6075</strain>
    </source>
</reference>
<proteinExistence type="predicted"/>
<evidence type="ECO:0000256" key="2">
    <source>
        <dbReference type="ARBA" id="ARBA00023015"/>
    </source>
</evidence>
<gene>
    <name evidence="6" type="ORF">OGAPHI_005800</name>
</gene>
<keyword evidence="7" id="KW-1185">Reference proteome</keyword>
<evidence type="ECO:0000256" key="3">
    <source>
        <dbReference type="ARBA" id="ARBA00023163"/>
    </source>
</evidence>
<comment type="caution">
    <text evidence="6">The sequence shown here is derived from an EMBL/GenBank/DDBJ whole genome shotgun (WGS) entry which is preliminary data.</text>
</comment>
<dbReference type="CDD" id="cd22933">
    <property type="entry name" value="HFD_HFI1"/>
    <property type="match status" value="1"/>
</dbReference>
<dbReference type="OrthoDB" id="10264870at2759"/>
<evidence type="ECO:0000313" key="6">
    <source>
        <dbReference type="EMBL" id="KAH3662548.1"/>
    </source>
</evidence>
<organism evidence="6 7">
    <name type="scientific">Ogataea philodendri</name>
    <dbReference type="NCBI Taxonomy" id="1378263"/>
    <lineage>
        <taxon>Eukaryota</taxon>
        <taxon>Fungi</taxon>
        <taxon>Dikarya</taxon>
        <taxon>Ascomycota</taxon>
        <taxon>Saccharomycotina</taxon>
        <taxon>Pichiomycetes</taxon>
        <taxon>Pichiales</taxon>
        <taxon>Pichiaceae</taxon>
        <taxon>Ogataea</taxon>
    </lineage>
</organism>
<evidence type="ECO:0000256" key="1">
    <source>
        <dbReference type="ARBA" id="ARBA00004123"/>
    </source>
</evidence>
<dbReference type="AlphaFoldDB" id="A0A9P8NZ27"/>
<comment type="subcellular location">
    <subcellularLocation>
        <location evidence="1">Nucleus</location>
    </subcellularLocation>
</comment>
<dbReference type="GO" id="GO:0005634">
    <property type="term" value="C:nucleus"/>
    <property type="evidence" value="ECO:0007669"/>
    <property type="project" value="UniProtKB-SubCell"/>
</dbReference>